<dbReference type="Proteomes" id="UP000467327">
    <property type="component" value="Chromosome"/>
</dbReference>
<organism evidence="2 3">
    <name type="scientific">Mycolicibacterium aichiense</name>
    <dbReference type="NCBI Taxonomy" id="1799"/>
    <lineage>
        <taxon>Bacteria</taxon>
        <taxon>Bacillati</taxon>
        <taxon>Actinomycetota</taxon>
        <taxon>Actinomycetes</taxon>
        <taxon>Mycobacteriales</taxon>
        <taxon>Mycobacteriaceae</taxon>
        <taxon>Mycolicibacterium</taxon>
    </lineage>
</organism>
<feature type="transmembrane region" description="Helical" evidence="1">
    <location>
        <begin position="35"/>
        <end position="54"/>
    </location>
</feature>
<name>A0AAD1MFM0_9MYCO</name>
<evidence type="ECO:0000313" key="2">
    <source>
        <dbReference type="EMBL" id="BBX10339.1"/>
    </source>
</evidence>
<dbReference type="KEGG" id="maic:MAIC_51420"/>
<dbReference type="AlphaFoldDB" id="A0AAD1MFM0"/>
<evidence type="ECO:0000313" key="3">
    <source>
        <dbReference type="Proteomes" id="UP000467327"/>
    </source>
</evidence>
<keyword evidence="1" id="KW-0812">Transmembrane</keyword>
<accession>A0AAD1MFM0</accession>
<feature type="transmembrane region" description="Helical" evidence="1">
    <location>
        <begin position="66"/>
        <end position="84"/>
    </location>
</feature>
<sequence>MSRGPDLVPGGWVTRVGKVPGNVGATRSDGGMVDWSLVVVGVVLLVVLSPGSPISVVESRTLGYDVLVDPAVVFAMCGASGMYVPGGGTVSVSVLLHSLDIVTTA</sequence>
<keyword evidence="3" id="KW-1185">Reference proteome</keyword>
<keyword evidence="1" id="KW-0472">Membrane</keyword>
<keyword evidence="1" id="KW-1133">Transmembrane helix</keyword>
<evidence type="ECO:0000256" key="1">
    <source>
        <dbReference type="SAM" id="Phobius"/>
    </source>
</evidence>
<gene>
    <name evidence="2" type="ORF">MAIC_51420</name>
</gene>
<dbReference type="EMBL" id="AP022561">
    <property type="protein sequence ID" value="BBX10339.1"/>
    <property type="molecule type" value="Genomic_DNA"/>
</dbReference>
<protein>
    <submittedName>
        <fullName evidence="2">Uncharacterized protein</fullName>
    </submittedName>
</protein>
<reference evidence="2 3" key="1">
    <citation type="journal article" date="2019" name="Emerg. Microbes Infect.">
        <title>Comprehensive subspecies identification of 175 nontuberculous mycobacteria species based on 7547 genomic profiles.</title>
        <authorList>
            <person name="Matsumoto Y."/>
            <person name="Kinjo T."/>
            <person name="Motooka D."/>
            <person name="Nabeya D."/>
            <person name="Jung N."/>
            <person name="Uechi K."/>
            <person name="Horii T."/>
            <person name="Iida T."/>
            <person name="Fujita J."/>
            <person name="Nakamura S."/>
        </authorList>
    </citation>
    <scope>NUCLEOTIDE SEQUENCE [LARGE SCALE GENOMIC DNA]</scope>
    <source>
        <strain evidence="2 3">JCM 6376</strain>
    </source>
</reference>
<proteinExistence type="predicted"/>